<feature type="region of interest" description="Disordered" evidence="1">
    <location>
        <begin position="1"/>
        <end position="20"/>
    </location>
</feature>
<dbReference type="AlphaFoldDB" id="A0A371ICT0"/>
<feature type="non-terminal residue" evidence="2">
    <location>
        <position position="1"/>
    </location>
</feature>
<dbReference type="Proteomes" id="UP000257109">
    <property type="component" value="Unassembled WGS sequence"/>
</dbReference>
<dbReference type="OrthoDB" id="1422241at2759"/>
<reference evidence="2" key="1">
    <citation type="submission" date="2018-05" db="EMBL/GenBank/DDBJ databases">
        <title>Draft genome of Mucuna pruriens seed.</title>
        <authorList>
            <person name="Nnadi N.E."/>
            <person name="Vos R."/>
            <person name="Hasami M.H."/>
            <person name="Devisetty U.K."/>
            <person name="Aguiy J.C."/>
        </authorList>
    </citation>
    <scope>NUCLEOTIDE SEQUENCE [LARGE SCALE GENOMIC DNA]</scope>
    <source>
        <strain evidence="2">JCA_2017</strain>
    </source>
</reference>
<evidence type="ECO:0000313" key="3">
    <source>
        <dbReference type="Proteomes" id="UP000257109"/>
    </source>
</evidence>
<accession>A0A371ICT0</accession>
<name>A0A371ICT0_MUCPR</name>
<gene>
    <name evidence="2" type="ORF">CR513_02311</name>
</gene>
<sequence>MNREKKRRPRGSKEKKQRKTRRRIRNIVLKEFGSNIHVEEAFGIHHPKTIMPLKDIVALDLEVDRTFHRLIRSPRSSKVAISSGFAFNSSVLIFDNIDFDSVNFDSNLGVCIFNFGLDNMADNNRTLKELAAPDVMYHPWCIRYPNLEQAQSYELKFVLIHLLPEFHGLAHEDPHKHLKEFYVVCSTMRPHGIPYDYIKMMTFFFSLDGATKD</sequence>
<keyword evidence="3" id="KW-1185">Reference proteome</keyword>
<evidence type="ECO:0000313" key="2">
    <source>
        <dbReference type="EMBL" id="RDY12828.1"/>
    </source>
</evidence>
<dbReference type="EMBL" id="QJKJ01000395">
    <property type="protein sequence ID" value="RDY12828.1"/>
    <property type="molecule type" value="Genomic_DNA"/>
</dbReference>
<evidence type="ECO:0000256" key="1">
    <source>
        <dbReference type="SAM" id="MobiDB-lite"/>
    </source>
</evidence>
<proteinExistence type="predicted"/>
<protein>
    <submittedName>
        <fullName evidence="2">Uncharacterized protein</fullName>
    </submittedName>
</protein>
<comment type="caution">
    <text evidence="2">The sequence shown here is derived from an EMBL/GenBank/DDBJ whole genome shotgun (WGS) entry which is preliminary data.</text>
</comment>
<organism evidence="2 3">
    <name type="scientific">Mucuna pruriens</name>
    <name type="common">Velvet bean</name>
    <name type="synonym">Dolichos pruriens</name>
    <dbReference type="NCBI Taxonomy" id="157652"/>
    <lineage>
        <taxon>Eukaryota</taxon>
        <taxon>Viridiplantae</taxon>
        <taxon>Streptophyta</taxon>
        <taxon>Embryophyta</taxon>
        <taxon>Tracheophyta</taxon>
        <taxon>Spermatophyta</taxon>
        <taxon>Magnoliopsida</taxon>
        <taxon>eudicotyledons</taxon>
        <taxon>Gunneridae</taxon>
        <taxon>Pentapetalae</taxon>
        <taxon>rosids</taxon>
        <taxon>fabids</taxon>
        <taxon>Fabales</taxon>
        <taxon>Fabaceae</taxon>
        <taxon>Papilionoideae</taxon>
        <taxon>50 kb inversion clade</taxon>
        <taxon>NPAAA clade</taxon>
        <taxon>indigoferoid/millettioid clade</taxon>
        <taxon>Phaseoleae</taxon>
        <taxon>Mucuna</taxon>
    </lineage>
</organism>